<evidence type="ECO:0000256" key="6">
    <source>
        <dbReference type="SAM" id="MobiDB-lite"/>
    </source>
</evidence>
<sequence length="134" mass="15113">MGGGSCYGDDSDDDSTDPRKEPSFMKIFDVQRNMESIRIPGEWVRNYGDRLPSHCTLSMPNGVPWSVQMVKENDVCYFRQGWGVFVRGNTIENKDMISFTHVGGGEFHVLRCKFLTGCPSRTDYDGEFSSPIIA</sequence>
<comment type="subcellular location">
    <subcellularLocation>
        <location evidence="1">Nucleus</location>
    </subcellularLocation>
</comment>
<keyword evidence="5" id="KW-0539">Nucleus</keyword>
<evidence type="ECO:0000256" key="4">
    <source>
        <dbReference type="ARBA" id="ARBA00023163"/>
    </source>
</evidence>
<dbReference type="Pfam" id="PF02362">
    <property type="entry name" value="B3"/>
    <property type="match status" value="1"/>
</dbReference>
<reference evidence="8" key="1">
    <citation type="submission" date="2018-01" db="EMBL/GenBank/DDBJ databases">
        <authorList>
            <person name="Mao J.F."/>
        </authorList>
    </citation>
    <scope>NUCLEOTIDE SEQUENCE</scope>
    <source>
        <strain evidence="8">Huo1</strain>
        <tissue evidence="8">Leaf</tissue>
    </source>
</reference>
<keyword evidence="3" id="KW-0238">DNA-binding</keyword>
<evidence type="ECO:0000256" key="3">
    <source>
        <dbReference type="ARBA" id="ARBA00023125"/>
    </source>
</evidence>
<dbReference type="PANTHER" id="PTHR31920">
    <property type="entry name" value="B3 DOMAIN-CONTAINING"/>
    <property type="match status" value="1"/>
</dbReference>
<dbReference type="InterPro" id="IPR015300">
    <property type="entry name" value="DNA-bd_pseudobarrel_sf"/>
</dbReference>
<dbReference type="Gene3D" id="2.40.330.10">
    <property type="entry name" value="DNA-binding pseudobarrel domain"/>
    <property type="match status" value="1"/>
</dbReference>
<dbReference type="InterPro" id="IPR003340">
    <property type="entry name" value="B3_DNA-bd"/>
</dbReference>
<comment type="caution">
    <text evidence="8">The sequence shown here is derived from an EMBL/GenBank/DDBJ whole genome shotgun (WGS) entry which is preliminary data.</text>
</comment>
<dbReference type="GO" id="GO:0003677">
    <property type="term" value="F:DNA binding"/>
    <property type="evidence" value="ECO:0007669"/>
    <property type="project" value="UniProtKB-KW"/>
</dbReference>
<name>A0A8X8XWB0_SALSN</name>
<dbReference type="Proteomes" id="UP000298416">
    <property type="component" value="Unassembled WGS sequence"/>
</dbReference>
<gene>
    <name evidence="8" type="ORF">SASPL_116766</name>
</gene>
<protein>
    <recommendedName>
        <fullName evidence="7">TF-B3 domain-containing protein</fullName>
    </recommendedName>
</protein>
<feature type="region of interest" description="Disordered" evidence="6">
    <location>
        <begin position="1"/>
        <end position="21"/>
    </location>
</feature>
<evidence type="ECO:0000259" key="7">
    <source>
        <dbReference type="PROSITE" id="PS50863"/>
    </source>
</evidence>
<dbReference type="InterPro" id="IPR050655">
    <property type="entry name" value="Plant_B3_domain"/>
</dbReference>
<reference evidence="8" key="2">
    <citation type="submission" date="2020-08" db="EMBL/GenBank/DDBJ databases">
        <title>Plant Genome Project.</title>
        <authorList>
            <person name="Zhang R.-G."/>
        </authorList>
    </citation>
    <scope>NUCLEOTIDE SEQUENCE</scope>
    <source>
        <strain evidence="8">Huo1</strain>
        <tissue evidence="8">Leaf</tissue>
    </source>
</reference>
<evidence type="ECO:0000256" key="5">
    <source>
        <dbReference type="ARBA" id="ARBA00023242"/>
    </source>
</evidence>
<organism evidence="8">
    <name type="scientific">Salvia splendens</name>
    <name type="common">Scarlet sage</name>
    <dbReference type="NCBI Taxonomy" id="180675"/>
    <lineage>
        <taxon>Eukaryota</taxon>
        <taxon>Viridiplantae</taxon>
        <taxon>Streptophyta</taxon>
        <taxon>Embryophyta</taxon>
        <taxon>Tracheophyta</taxon>
        <taxon>Spermatophyta</taxon>
        <taxon>Magnoliopsida</taxon>
        <taxon>eudicotyledons</taxon>
        <taxon>Gunneridae</taxon>
        <taxon>Pentapetalae</taxon>
        <taxon>asterids</taxon>
        <taxon>lamiids</taxon>
        <taxon>Lamiales</taxon>
        <taxon>Lamiaceae</taxon>
        <taxon>Nepetoideae</taxon>
        <taxon>Mentheae</taxon>
        <taxon>Salviinae</taxon>
        <taxon>Salvia</taxon>
        <taxon>Salvia subgen. Calosphace</taxon>
        <taxon>core Calosphace</taxon>
    </lineage>
</organism>
<dbReference type="CDD" id="cd10017">
    <property type="entry name" value="B3_DNA"/>
    <property type="match status" value="1"/>
</dbReference>
<evidence type="ECO:0000313" key="9">
    <source>
        <dbReference type="Proteomes" id="UP000298416"/>
    </source>
</evidence>
<proteinExistence type="predicted"/>
<evidence type="ECO:0000313" key="8">
    <source>
        <dbReference type="EMBL" id="KAG6420244.1"/>
    </source>
</evidence>
<keyword evidence="2" id="KW-0805">Transcription regulation</keyword>
<dbReference type="PANTHER" id="PTHR31920:SF132">
    <property type="entry name" value="TF-B3 DOMAIN-CONTAINING PROTEIN"/>
    <property type="match status" value="1"/>
</dbReference>
<accession>A0A8X8XWB0</accession>
<dbReference type="SUPFAM" id="SSF101936">
    <property type="entry name" value="DNA-binding pseudobarrel domain"/>
    <property type="match status" value="1"/>
</dbReference>
<dbReference type="SMART" id="SM01019">
    <property type="entry name" value="B3"/>
    <property type="match status" value="1"/>
</dbReference>
<feature type="domain" description="TF-B3" evidence="7">
    <location>
        <begin position="22"/>
        <end position="115"/>
    </location>
</feature>
<dbReference type="GO" id="GO:0005634">
    <property type="term" value="C:nucleus"/>
    <property type="evidence" value="ECO:0007669"/>
    <property type="project" value="UniProtKB-SubCell"/>
</dbReference>
<evidence type="ECO:0000256" key="1">
    <source>
        <dbReference type="ARBA" id="ARBA00004123"/>
    </source>
</evidence>
<dbReference type="EMBL" id="PNBA02000006">
    <property type="protein sequence ID" value="KAG6420244.1"/>
    <property type="molecule type" value="Genomic_DNA"/>
</dbReference>
<dbReference type="PROSITE" id="PS50863">
    <property type="entry name" value="B3"/>
    <property type="match status" value="1"/>
</dbReference>
<keyword evidence="9" id="KW-1185">Reference proteome</keyword>
<dbReference type="AlphaFoldDB" id="A0A8X8XWB0"/>
<keyword evidence="4" id="KW-0804">Transcription</keyword>
<evidence type="ECO:0000256" key="2">
    <source>
        <dbReference type="ARBA" id="ARBA00023015"/>
    </source>
</evidence>